<evidence type="ECO:0000313" key="6">
    <source>
        <dbReference type="Proteomes" id="UP001432222"/>
    </source>
</evidence>
<reference evidence="5" key="1">
    <citation type="submission" date="2022-10" db="EMBL/GenBank/DDBJ databases">
        <title>The complete genomes of actinobacterial strains from the NBC collection.</title>
        <authorList>
            <person name="Joergensen T.S."/>
            <person name="Alvarez Arevalo M."/>
            <person name="Sterndorff E.B."/>
            <person name="Faurdal D."/>
            <person name="Vuksanovic O."/>
            <person name="Mourched A.-S."/>
            <person name="Charusanti P."/>
            <person name="Shaw S."/>
            <person name="Blin K."/>
            <person name="Weber T."/>
        </authorList>
    </citation>
    <scope>NUCLEOTIDE SEQUENCE</scope>
    <source>
        <strain evidence="5">NBC_00222</strain>
    </source>
</reference>
<dbReference type="PRINTS" id="PR00502">
    <property type="entry name" value="NUDIXFAMILY"/>
</dbReference>
<gene>
    <name evidence="5" type="ORF">OHA16_38535</name>
</gene>
<dbReference type="PANTHER" id="PTHR43736:SF1">
    <property type="entry name" value="DIHYDRONEOPTERIN TRIPHOSPHATE DIPHOSPHATASE"/>
    <property type="match status" value="1"/>
</dbReference>
<dbReference type="EMBL" id="CP108110">
    <property type="protein sequence ID" value="WUQ88382.1"/>
    <property type="molecule type" value="Genomic_DNA"/>
</dbReference>
<evidence type="ECO:0000256" key="3">
    <source>
        <dbReference type="RuleBase" id="RU003476"/>
    </source>
</evidence>
<evidence type="ECO:0000259" key="4">
    <source>
        <dbReference type="PROSITE" id="PS51462"/>
    </source>
</evidence>
<dbReference type="Proteomes" id="UP001432222">
    <property type="component" value="Chromosome"/>
</dbReference>
<dbReference type="CDD" id="cd02883">
    <property type="entry name" value="NUDIX_Hydrolase"/>
    <property type="match status" value="1"/>
</dbReference>
<dbReference type="InterPro" id="IPR015797">
    <property type="entry name" value="NUDIX_hydrolase-like_dom_sf"/>
</dbReference>
<dbReference type="InterPro" id="IPR000086">
    <property type="entry name" value="NUDIX_hydrolase_dom"/>
</dbReference>
<dbReference type="PANTHER" id="PTHR43736">
    <property type="entry name" value="ADP-RIBOSE PYROPHOSPHATASE"/>
    <property type="match status" value="1"/>
</dbReference>
<evidence type="ECO:0000256" key="2">
    <source>
        <dbReference type="ARBA" id="ARBA00022801"/>
    </source>
</evidence>
<dbReference type="InterPro" id="IPR020476">
    <property type="entry name" value="Nudix_hydrolase"/>
</dbReference>
<protein>
    <submittedName>
        <fullName evidence="5">NUDIX hydrolase</fullName>
    </submittedName>
</protein>
<dbReference type="GO" id="GO:0016787">
    <property type="term" value="F:hydrolase activity"/>
    <property type="evidence" value="ECO:0007669"/>
    <property type="project" value="UniProtKB-KW"/>
</dbReference>
<sequence length="151" mass="16546">MIDFEVLIERAAREGIERIGVGIVVRNASGRILMIRRAPNDVLPGRWEYPGGGREEGESVPAGAARELAEETGLTGLPLEYARHLDFTDRRGRRVRQFVFTAVVPDGLGDEGLAVRMVPLDEVPLLRVPPYLRPYLPLLATAADQTSGSTV</sequence>
<evidence type="ECO:0000313" key="5">
    <source>
        <dbReference type="EMBL" id="WUQ88382.1"/>
    </source>
</evidence>
<dbReference type="PROSITE" id="PS51462">
    <property type="entry name" value="NUDIX"/>
    <property type="match status" value="1"/>
</dbReference>
<dbReference type="InterPro" id="IPR020084">
    <property type="entry name" value="NUDIX_hydrolase_CS"/>
</dbReference>
<dbReference type="RefSeq" id="WP_328958929.1">
    <property type="nucleotide sequence ID" value="NZ_CP108110.1"/>
</dbReference>
<accession>A0ABZ1UEA0</accession>
<dbReference type="SUPFAM" id="SSF55811">
    <property type="entry name" value="Nudix"/>
    <property type="match status" value="1"/>
</dbReference>
<keyword evidence="6" id="KW-1185">Reference proteome</keyword>
<comment type="similarity">
    <text evidence="1 3">Belongs to the Nudix hydrolase family.</text>
</comment>
<organism evidence="5 6">
    <name type="scientific">Kitasatospora purpeofusca</name>
    <dbReference type="NCBI Taxonomy" id="67352"/>
    <lineage>
        <taxon>Bacteria</taxon>
        <taxon>Bacillati</taxon>
        <taxon>Actinomycetota</taxon>
        <taxon>Actinomycetes</taxon>
        <taxon>Kitasatosporales</taxon>
        <taxon>Streptomycetaceae</taxon>
        <taxon>Kitasatospora</taxon>
    </lineage>
</organism>
<name>A0ABZ1UEA0_9ACTN</name>
<dbReference type="Pfam" id="PF00293">
    <property type="entry name" value="NUDIX"/>
    <property type="match status" value="1"/>
</dbReference>
<feature type="domain" description="Nudix hydrolase" evidence="4">
    <location>
        <begin position="16"/>
        <end position="141"/>
    </location>
</feature>
<keyword evidence="2 3" id="KW-0378">Hydrolase</keyword>
<proteinExistence type="inferred from homology"/>
<evidence type="ECO:0000256" key="1">
    <source>
        <dbReference type="ARBA" id="ARBA00005582"/>
    </source>
</evidence>
<dbReference type="PROSITE" id="PS00893">
    <property type="entry name" value="NUDIX_BOX"/>
    <property type="match status" value="1"/>
</dbReference>
<dbReference type="Gene3D" id="3.90.79.10">
    <property type="entry name" value="Nucleoside Triphosphate Pyrophosphohydrolase"/>
    <property type="match status" value="1"/>
</dbReference>